<sequence length="113" mass="12146">MTINDPVFGVHPAAMQLQRRRMELIAANIANADTPGFQARDLDFRQVLASTQAAGTAAVDPAYRVAVQPAADGNTVDVQIEQAQFADAALRYQASLQFLDARIKGLLTAFTGQ</sequence>
<keyword evidence="8" id="KW-0969">Cilium</keyword>
<gene>
    <name evidence="8" type="ORF">C8D93_109147</name>
</gene>
<dbReference type="RefSeq" id="WP_110266151.1">
    <property type="nucleotide sequence ID" value="NZ_CAWNXA010000009.1"/>
</dbReference>
<comment type="subcellular location">
    <subcellularLocation>
        <location evidence="1 6">Bacterial flagellum basal body</location>
    </subcellularLocation>
</comment>
<dbReference type="InterPro" id="IPR006300">
    <property type="entry name" value="FlgB"/>
</dbReference>
<dbReference type="InterPro" id="IPR019776">
    <property type="entry name" value="Flagellar_basal_body_rod_CS"/>
</dbReference>
<dbReference type="AlphaFoldDB" id="A0A318E3P9"/>
<evidence type="ECO:0000313" key="9">
    <source>
        <dbReference type="Proteomes" id="UP000248330"/>
    </source>
</evidence>
<feature type="domain" description="Flagellar basal body rod protein N-terminal" evidence="7">
    <location>
        <begin position="14"/>
        <end position="38"/>
    </location>
</feature>
<protein>
    <recommendedName>
        <fullName evidence="3 6">Flagellar basal body rod protein FlgB</fullName>
    </recommendedName>
</protein>
<keyword evidence="4 6" id="KW-0975">Bacterial flagellum</keyword>
<evidence type="ECO:0000256" key="4">
    <source>
        <dbReference type="ARBA" id="ARBA00023143"/>
    </source>
</evidence>
<evidence type="ECO:0000256" key="5">
    <source>
        <dbReference type="ARBA" id="ARBA00024934"/>
    </source>
</evidence>
<keyword evidence="8" id="KW-0282">Flagellum</keyword>
<dbReference type="PROSITE" id="PS00588">
    <property type="entry name" value="FLAGELLA_BB_ROD"/>
    <property type="match status" value="1"/>
</dbReference>
<dbReference type="PANTHER" id="PTHR30435">
    <property type="entry name" value="FLAGELLAR PROTEIN"/>
    <property type="match status" value="1"/>
</dbReference>
<dbReference type="PIRSF" id="PIRSF002889">
    <property type="entry name" value="Rod_FlgB"/>
    <property type="match status" value="1"/>
</dbReference>
<dbReference type="OrthoDB" id="9788334at2"/>
<evidence type="ECO:0000313" key="8">
    <source>
        <dbReference type="EMBL" id="PXV65768.1"/>
    </source>
</evidence>
<dbReference type="Proteomes" id="UP000248330">
    <property type="component" value="Unassembled WGS sequence"/>
</dbReference>
<name>A0A318E3P9_9GAMM</name>
<dbReference type="GO" id="GO:0071978">
    <property type="term" value="P:bacterial-type flagellum-dependent swarming motility"/>
    <property type="evidence" value="ECO:0007669"/>
    <property type="project" value="TreeGrafter"/>
</dbReference>
<dbReference type="PANTHER" id="PTHR30435:SF12">
    <property type="entry name" value="FLAGELLAR BASAL BODY ROD PROTEIN FLGB"/>
    <property type="match status" value="1"/>
</dbReference>
<proteinExistence type="inferred from homology"/>
<organism evidence="8 9">
    <name type="scientific">Sinimarinibacterium flocculans</name>
    <dbReference type="NCBI Taxonomy" id="985250"/>
    <lineage>
        <taxon>Bacteria</taxon>
        <taxon>Pseudomonadati</taxon>
        <taxon>Pseudomonadota</taxon>
        <taxon>Gammaproteobacteria</taxon>
        <taxon>Nevskiales</taxon>
        <taxon>Nevskiaceae</taxon>
        <taxon>Sinimarinibacterium</taxon>
    </lineage>
</organism>
<evidence type="ECO:0000256" key="3">
    <source>
        <dbReference type="ARBA" id="ARBA00014376"/>
    </source>
</evidence>
<keyword evidence="9" id="KW-1185">Reference proteome</keyword>
<dbReference type="InterPro" id="IPR001444">
    <property type="entry name" value="Flag_bb_rod_N"/>
</dbReference>
<comment type="caution">
    <text evidence="8">The sequence shown here is derived from an EMBL/GenBank/DDBJ whole genome shotgun (WGS) entry which is preliminary data.</text>
</comment>
<evidence type="ECO:0000256" key="2">
    <source>
        <dbReference type="ARBA" id="ARBA00009677"/>
    </source>
</evidence>
<evidence type="ECO:0000256" key="1">
    <source>
        <dbReference type="ARBA" id="ARBA00004117"/>
    </source>
</evidence>
<accession>A0A318E3P9</accession>
<comment type="function">
    <text evidence="5 6">Structural component of flagellum, the bacterial motility apparatus. Part of the rod structure of flagellar basal body.</text>
</comment>
<comment type="similarity">
    <text evidence="2 6">Belongs to the flagella basal body rod proteins family.</text>
</comment>
<evidence type="ECO:0000259" key="7">
    <source>
        <dbReference type="Pfam" id="PF00460"/>
    </source>
</evidence>
<evidence type="ECO:0000256" key="6">
    <source>
        <dbReference type="PIRNR" id="PIRNR002889"/>
    </source>
</evidence>
<comment type="subunit">
    <text evidence="6">The basal body constitutes a major portion of the flagellar organelle and consists of a number of rings mounted on a central rod.</text>
</comment>
<dbReference type="GO" id="GO:0030694">
    <property type="term" value="C:bacterial-type flagellum basal body, rod"/>
    <property type="evidence" value="ECO:0007669"/>
    <property type="project" value="InterPro"/>
</dbReference>
<keyword evidence="8" id="KW-0966">Cell projection</keyword>
<dbReference type="Pfam" id="PF00460">
    <property type="entry name" value="Flg_bb_rod"/>
    <property type="match status" value="1"/>
</dbReference>
<reference evidence="8 9" key="1">
    <citation type="submission" date="2018-04" db="EMBL/GenBank/DDBJ databases">
        <title>Genomic Encyclopedia of Type Strains, Phase IV (KMG-IV): sequencing the most valuable type-strain genomes for metagenomic binning, comparative biology and taxonomic classification.</title>
        <authorList>
            <person name="Goeker M."/>
        </authorList>
    </citation>
    <scope>NUCLEOTIDE SEQUENCE [LARGE SCALE GENOMIC DNA]</scope>
    <source>
        <strain evidence="8 9">DSM 104150</strain>
    </source>
</reference>
<dbReference type="EMBL" id="QICN01000009">
    <property type="protein sequence ID" value="PXV65768.1"/>
    <property type="molecule type" value="Genomic_DNA"/>
</dbReference>